<name>A0A4P7XK78_9ALTE</name>
<dbReference type="PANTHER" id="PTHR30619">
    <property type="entry name" value="DNA INTERNALIZATION/COMPETENCE PROTEIN COMEC/REC2"/>
    <property type="match status" value="1"/>
</dbReference>
<dbReference type="InterPro" id="IPR052159">
    <property type="entry name" value="Competence_DNA_uptake"/>
</dbReference>
<dbReference type="InterPro" id="IPR035681">
    <property type="entry name" value="ComA-like_MBL"/>
</dbReference>
<dbReference type="Pfam" id="PF03772">
    <property type="entry name" value="Competence"/>
    <property type="match status" value="1"/>
</dbReference>
<dbReference type="AlphaFoldDB" id="A0A4P7XK78"/>
<sequence>MLATLGGAIIIYGPGWAPALAQPAAVAAAAAVLGTFAIVLRPCLPQGYGYIRVAYCLMVLLCGVMTGVGWTAWNAQQRLAVSFPQSLEQQELRVSGYSCSVPAWGAWRSVRQDFCVTRWHDADRPGDSLSADMLPLPARLRLARYGAEKRFALRGPATLDVSLKRPHGSVNPAGFRYETWLYRQGYLATGTIRAIVPQTTATSDFSPVGGHLPEVASEPAAMPCALTCRYHQLRLELIERLSQKSAGMTYAGLFESLLFGSRGQLQPEDWTVLRTTGTSHLVAISGLHIGLVAAMVAFIARLVLLRTVGDRFGPKLAPRLLFVLVCLATGAYALLAGFTVPTQRALVMVIVAGLVLLNGGMRRAWDGWILAAFLVLLLDPFALLDMGFWLSFGAVACLILVFSGRLAPPRPWQSLLLAQLAITLGLWPITTFLGLPVAPLGFLANLFAIPWLSLVVMPVVVLAGPLVLWGNPVTAYWAGVAVDTVLGILWQLLSYLAEQSVGLDSGFPAIGLPLVLLTVMALLPILLPVGSAYRIVAVAVTLMLLFRLTAEPRSNAPVDVPQMVVLDVGQGLSVLLRDGERAMLYDTGPSAGGFSAAESQVLPTLSALGVRKLDQLVLSHSDGDHAGNWRWVAAQLEPETIASGEDEVLGSPVMPCGILSGQRVGRWQLEAWRAAHPASSNESSCVVEASVGDYRVLLSGDMSAVHEAEWLNARHSREPVDVVIAPHHGSKSSSTEQFVAVLNPRYALFSAGYRNRYGHPHPDVVGRYRRYGSEVLSSAGLGAVTFGFVPNNLQVHVERDNAAFWILPPEW</sequence>
<evidence type="ECO:0000256" key="1">
    <source>
        <dbReference type="ARBA" id="ARBA00004651"/>
    </source>
</evidence>
<dbReference type="InterPro" id="IPR036866">
    <property type="entry name" value="RibonucZ/Hydroxyglut_hydro"/>
</dbReference>
<feature type="transmembrane region" description="Helical" evidence="6">
    <location>
        <begin position="281"/>
        <end position="304"/>
    </location>
</feature>
<dbReference type="GO" id="GO:0005886">
    <property type="term" value="C:plasma membrane"/>
    <property type="evidence" value="ECO:0007669"/>
    <property type="project" value="UniProtKB-SubCell"/>
</dbReference>
<dbReference type="PANTHER" id="PTHR30619:SF1">
    <property type="entry name" value="RECOMBINATION PROTEIN 2"/>
    <property type="match status" value="1"/>
</dbReference>
<dbReference type="EMBL" id="CP031093">
    <property type="protein sequence ID" value="QCF26317.1"/>
    <property type="molecule type" value="Genomic_DNA"/>
</dbReference>
<evidence type="ECO:0000256" key="3">
    <source>
        <dbReference type="ARBA" id="ARBA00022692"/>
    </source>
</evidence>
<gene>
    <name evidence="8" type="ORF">soil367_10425</name>
</gene>
<feature type="transmembrane region" description="Helical" evidence="6">
    <location>
        <begin position="414"/>
        <end position="435"/>
    </location>
</feature>
<keyword evidence="4 6" id="KW-1133">Transmembrane helix</keyword>
<protein>
    <submittedName>
        <fullName evidence="8">DNA internalization-related competence protein ComEC/Rec2</fullName>
    </submittedName>
</protein>
<dbReference type="Gene3D" id="3.60.15.10">
    <property type="entry name" value="Ribonuclease Z/Hydroxyacylglutathione hydrolase-like"/>
    <property type="match status" value="2"/>
</dbReference>
<dbReference type="SUPFAM" id="SSF56281">
    <property type="entry name" value="Metallo-hydrolase/oxidoreductase"/>
    <property type="match status" value="1"/>
</dbReference>
<dbReference type="Pfam" id="PF13567">
    <property type="entry name" value="DUF4131"/>
    <property type="match status" value="1"/>
</dbReference>
<dbReference type="NCBIfam" id="TIGR00360">
    <property type="entry name" value="ComEC_N-term"/>
    <property type="match status" value="1"/>
</dbReference>
<dbReference type="KEGG" id="hmi:soil367_10425"/>
<feature type="transmembrane region" description="Helical" evidence="6">
    <location>
        <begin position="52"/>
        <end position="73"/>
    </location>
</feature>
<feature type="transmembrane region" description="Helical" evidence="6">
    <location>
        <begin position="475"/>
        <end position="493"/>
    </location>
</feature>
<dbReference type="OrthoDB" id="9761531at2"/>
<evidence type="ECO:0000313" key="8">
    <source>
        <dbReference type="EMBL" id="QCF26317.1"/>
    </source>
</evidence>
<organism evidence="8 9">
    <name type="scientific">Hydrocarboniclastica marina</name>
    <dbReference type="NCBI Taxonomy" id="2259620"/>
    <lineage>
        <taxon>Bacteria</taxon>
        <taxon>Pseudomonadati</taxon>
        <taxon>Pseudomonadota</taxon>
        <taxon>Gammaproteobacteria</taxon>
        <taxon>Alteromonadales</taxon>
        <taxon>Alteromonadaceae</taxon>
        <taxon>Hydrocarboniclastica</taxon>
    </lineage>
</organism>
<dbReference type="GO" id="GO:0030420">
    <property type="term" value="P:establishment of competence for transformation"/>
    <property type="evidence" value="ECO:0007669"/>
    <property type="project" value="InterPro"/>
</dbReference>
<evidence type="ECO:0000256" key="5">
    <source>
        <dbReference type="ARBA" id="ARBA00023136"/>
    </source>
</evidence>
<feature type="transmembrane region" description="Helical" evidence="6">
    <location>
        <begin position="505"/>
        <end position="525"/>
    </location>
</feature>
<dbReference type="InterPro" id="IPR004797">
    <property type="entry name" value="Competence_ComEC/Rec2"/>
</dbReference>
<feature type="transmembrane region" description="Helical" evidence="6">
    <location>
        <begin position="316"/>
        <end position="335"/>
    </location>
</feature>
<dbReference type="Proteomes" id="UP000298049">
    <property type="component" value="Chromosome"/>
</dbReference>
<feature type="transmembrane region" description="Helical" evidence="6">
    <location>
        <begin position="341"/>
        <end position="357"/>
    </location>
</feature>
<keyword evidence="5 6" id="KW-0472">Membrane</keyword>
<accession>A0A4P7XK78</accession>
<dbReference type="CDD" id="cd07731">
    <property type="entry name" value="ComA-like_MBL-fold"/>
    <property type="match status" value="1"/>
</dbReference>
<evidence type="ECO:0000259" key="7">
    <source>
        <dbReference type="SMART" id="SM00849"/>
    </source>
</evidence>
<keyword evidence="9" id="KW-1185">Reference proteome</keyword>
<comment type="subcellular location">
    <subcellularLocation>
        <location evidence="1">Cell membrane</location>
        <topology evidence="1">Multi-pass membrane protein</topology>
    </subcellularLocation>
</comment>
<feature type="transmembrane region" description="Helical" evidence="6">
    <location>
        <begin position="447"/>
        <end position="468"/>
    </location>
</feature>
<keyword evidence="3 6" id="KW-0812">Transmembrane</keyword>
<evidence type="ECO:0000256" key="6">
    <source>
        <dbReference type="SAM" id="Phobius"/>
    </source>
</evidence>
<dbReference type="InterPro" id="IPR004477">
    <property type="entry name" value="ComEC_N"/>
</dbReference>
<feature type="transmembrane region" description="Helical" evidence="6">
    <location>
        <begin position="388"/>
        <end position="407"/>
    </location>
</feature>
<evidence type="ECO:0000256" key="4">
    <source>
        <dbReference type="ARBA" id="ARBA00022989"/>
    </source>
</evidence>
<feature type="transmembrane region" description="Helical" evidence="6">
    <location>
        <begin position="20"/>
        <end position="40"/>
    </location>
</feature>
<dbReference type="NCBIfam" id="TIGR00361">
    <property type="entry name" value="ComEC_Rec2"/>
    <property type="match status" value="1"/>
</dbReference>
<keyword evidence="2" id="KW-1003">Cell membrane</keyword>
<proteinExistence type="predicted"/>
<dbReference type="InterPro" id="IPR001279">
    <property type="entry name" value="Metallo-B-lactamas"/>
</dbReference>
<feature type="domain" description="Metallo-beta-lactamase" evidence="7">
    <location>
        <begin position="570"/>
        <end position="753"/>
    </location>
</feature>
<dbReference type="SMART" id="SM00849">
    <property type="entry name" value="Lactamase_B"/>
    <property type="match status" value="1"/>
</dbReference>
<dbReference type="InterPro" id="IPR025405">
    <property type="entry name" value="DUF4131"/>
</dbReference>
<evidence type="ECO:0000313" key="9">
    <source>
        <dbReference type="Proteomes" id="UP000298049"/>
    </source>
</evidence>
<reference evidence="8 9" key="1">
    <citation type="submission" date="2018-07" db="EMBL/GenBank/DDBJ databases">
        <title>Marsedoiliclastica nanhaica gen. nov. sp. nov., a novel marine hydrocarbonoclastic bacterium isolated from an in-situ enriched hydrocarbon-degrading consortium in deep-sea sediment.</title>
        <authorList>
            <person name="Dong C."/>
            <person name="Ma T."/>
            <person name="Liu R."/>
            <person name="Shao Z."/>
        </authorList>
    </citation>
    <scope>NUCLEOTIDE SEQUENCE [LARGE SCALE GENOMIC DNA]</scope>
    <source>
        <strain evidence="9">soil36-7</strain>
    </source>
</reference>
<evidence type="ECO:0000256" key="2">
    <source>
        <dbReference type="ARBA" id="ARBA00022475"/>
    </source>
</evidence>
<dbReference type="Pfam" id="PF00753">
    <property type="entry name" value="Lactamase_B"/>
    <property type="match status" value="1"/>
</dbReference>
<feature type="transmembrane region" description="Helical" evidence="6">
    <location>
        <begin position="364"/>
        <end position="382"/>
    </location>
</feature>